<evidence type="ECO:0000256" key="1">
    <source>
        <dbReference type="ARBA" id="ARBA00007924"/>
    </source>
</evidence>
<organism evidence="4 5">
    <name type="scientific">Crenothrix polyspora</name>
    <dbReference type="NCBI Taxonomy" id="360316"/>
    <lineage>
        <taxon>Bacteria</taxon>
        <taxon>Pseudomonadati</taxon>
        <taxon>Pseudomonadota</taxon>
        <taxon>Gammaproteobacteria</taxon>
        <taxon>Methylococcales</taxon>
        <taxon>Crenotrichaceae</taxon>
        <taxon>Crenothrix</taxon>
    </lineage>
</organism>
<dbReference type="AlphaFoldDB" id="A0A1R4H0Y2"/>
<comment type="similarity">
    <text evidence="1">Belongs to the VapB family.</text>
</comment>
<sequence length="85" mass="9971">MGHNTMATAKIFQNGSSQAVRLPKEFRVQGKEVKISKQGNKIILEPIENSWTQWFESMTQFSDDFMESGREQFEPPQERDWSLFE</sequence>
<dbReference type="PANTHER" id="PTHR37550:SF3">
    <property type="entry name" value="ANTITOXIN VAPB1"/>
    <property type="match status" value="1"/>
</dbReference>
<reference evidence="5" key="1">
    <citation type="submission" date="2017-02" db="EMBL/GenBank/DDBJ databases">
        <authorList>
            <person name="Daims H."/>
        </authorList>
    </citation>
    <scope>NUCLEOTIDE SEQUENCE [LARGE SCALE GENOMIC DNA]</scope>
</reference>
<dbReference type="InterPro" id="IPR007159">
    <property type="entry name" value="SpoVT-AbrB_dom"/>
</dbReference>
<evidence type="ECO:0000313" key="5">
    <source>
        <dbReference type="Proteomes" id="UP000195442"/>
    </source>
</evidence>
<evidence type="ECO:0000259" key="3">
    <source>
        <dbReference type="PROSITE" id="PS51740"/>
    </source>
</evidence>
<dbReference type="Gene3D" id="2.10.260.10">
    <property type="match status" value="1"/>
</dbReference>
<keyword evidence="2" id="KW-0238">DNA-binding</keyword>
<dbReference type="InterPro" id="IPR037914">
    <property type="entry name" value="SpoVT-AbrB_sf"/>
</dbReference>
<dbReference type="NCBIfam" id="NF040493">
    <property type="entry name" value="TA_anti_VapB"/>
    <property type="match status" value="1"/>
</dbReference>
<feature type="domain" description="SpoVT-AbrB" evidence="3">
    <location>
        <begin position="9"/>
        <end position="49"/>
    </location>
</feature>
<name>A0A1R4H0Y2_9GAMM</name>
<dbReference type="Proteomes" id="UP000195442">
    <property type="component" value="Unassembled WGS sequence"/>
</dbReference>
<dbReference type="SUPFAM" id="SSF89447">
    <property type="entry name" value="AbrB/MazE/MraZ-like"/>
    <property type="match status" value="1"/>
</dbReference>
<dbReference type="GO" id="GO:0003677">
    <property type="term" value="F:DNA binding"/>
    <property type="evidence" value="ECO:0007669"/>
    <property type="project" value="UniProtKB-UniRule"/>
</dbReference>
<proteinExistence type="inferred from homology"/>
<dbReference type="PROSITE" id="PS51740">
    <property type="entry name" value="SPOVT_ABRB"/>
    <property type="match status" value="1"/>
</dbReference>
<protein>
    <submittedName>
        <fullName evidence="4">Virulence-associated protein B</fullName>
    </submittedName>
</protein>
<dbReference type="PANTHER" id="PTHR37550">
    <property type="entry name" value="ANTITOXIN VAPB1"/>
    <property type="match status" value="1"/>
</dbReference>
<accession>A0A1R4H0Y2</accession>
<evidence type="ECO:0000256" key="2">
    <source>
        <dbReference type="PROSITE-ProRule" id="PRU01076"/>
    </source>
</evidence>
<evidence type="ECO:0000313" key="4">
    <source>
        <dbReference type="EMBL" id="SJM89875.1"/>
    </source>
</evidence>
<keyword evidence="5" id="KW-1185">Reference proteome</keyword>
<dbReference type="Pfam" id="PF04014">
    <property type="entry name" value="MazE_antitoxin"/>
    <property type="match status" value="1"/>
</dbReference>
<dbReference type="InterPro" id="IPR047976">
    <property type="entry name" value="Anti_VapB2-like"/>
</dbReference>
<dbReference type="InterPro" id="IPR051734">
    <property type="entry name" value="VapB_TA_antitoxins"/>
</dbReference>
<dbReference type="EMBL" id="FUKJ01000044">
    <property type="protein sequence ID" value="SJM89875.1"/>
    <property type="molecule type" value="Genomic_DNA"/>
</dbReference>
<gene>
    <name evidence="4" type="primary">vapB</name>
    <name evidence="4" type="ORF">CRENPOLYSF2_1380021</name>
</gene>
<dbReference type="SMART" id="SM00966">
    <property type="entry name" value="SpoVT_AbrB"/>
    <property type="match status" value="1"/>
</dbReference>